<dbReference type="InterPro" id="IPR047641">
    <property type="entry name" value="ABC_transpr_MalK/UgpC-like"/>
</dbReference>
<dbReference type="FunFam" id="3.40.50.300:FF:000042">
    <property type="entry name" value="Maltose/maltodextrin ABC transporter, ATP-binding protein"/>
    <property type="match status" value="1"/>
</dbReference>
<keyword evidence="2" id="KW-0547">Nucleotide-binding</keyword>
<dbReference type="GO" id="GO:0008643">
    <property type="term" value="P:carbohydrate transport"/>
    <property type="evidence" value="ECO:0007669"/>
    <property type="project" value="InterPro"/>
</dbReference>
<evidence type="ECO:0000256" key="1">
    <source>
        <dbReference type="ARBA" id="ARBA00022448"/>
    </source>
</evidence>
<dbReference type="SMART" id="SM00382">
    <property type="entry name" value="AAA"/>
    <property type="match status" value="1"/>
</dbReference>
<proteinExistence type="predicted"/>
<keyword evidence="1" id="KW-0813">Transport</keyword>
<dbReference type="InterPro" id="IPR027417">
    <property type="entry name" value="P-loop_NTPase"/>
</dbReference>
<dbReference type="PANTHER" id="PTHR43875:SF1">
    <property type="entry name" value="OSMOPROTECTIVE COMPOUNDS UPTAKE ATP-BINDING PROTEIN GGTA"/>
    <property type="match status" value="1"/>
</dbReference>
<dbReference type="EMBL" id="NFKL01000007">
    <property type="protein sequence ID" value="OUP59094.1"/>
    <property type="molecule type" value="Genomic_DNA"/>
</dbReference>
<dbReference type="NCBIfam" id="NF008653">
    <property type="entry name" value="PRK11650.1"/>
    <property type="match status" value="1"/>
</dbReference>
<dbReference type="Gene3D" id="2.40.50.140">
    <property type="entry name" value="Nucleic acid-binding proteins"/>
    <property type="match status" value="1"/>
</dbReference>
<accession>A0A1Y4LQZ6</accession>
<evidence type="ECO:0000259" key="4">
    <source>
        <dbReference type="PROSITE" id="PS50893"/>
    </source>
</evidence>
<dbReference type="InterPro" id="IPR008995">
    <property type="entry name" value="Mo/tungstate-bd_C_term_dom"/>
</dbReference>
<dbReference type="RefSeq" id="WP_087414782.1">
    <property type="nucleotide sequence ID" value="NZ_NFKL01000007.1"/>
</dbReference>
<dbReference type="GO" id="GO:0055052">
    <property type="term" value="C:ATP-binding cassette (ABC) transporter complex, substrate-binding subunit-containing"/>
    <property type="evidence" value="ECO:0007669"/>
    <property type="project" value="TreeGrafter"/>
</dbReference>
<dbReference type="AlphaFoldDB" id="A0A1Y4LQZ6"/>
<gene>
    <name evidence="5" type="ORF">B5F15_06415</name>
</gene>
<dbReference type="Gene3D" id="3.40.50.300">
    <property type="entry name" value="P-loop containing nucleotide triphosphate hydrolases"/>
    <property type="match status" value="1"/>
</dbReference>
<dbReference type="InterPro" id="IPR040582">
    <property type="entry name" value="OB_MalK-like"/>
</dbReference>
<dbReference type="GO" id="GO:0016887">
    <property type="term" value="F:ATP hydrolysis activity"/>
    <property type="evidence" value="ECO:0007669"/>
    <property type="project" value="InterPro"/>
</dbReference>
<reference evidence="6" key="1">
    <citation type="submission" date="2017-04" db="EMBL/GenBank/DDBJ databases">
        <title>Function of individual gut microbiota members based on whole genome sequencing of pure cultures obtained from chicken caecum.</title>
        <authorList>
            <person name="Medvecky M."/>
            <person name="Cejkova D."/>
            <person name="Polansky O."/>
            <person name="Karasova D."/>
            <person name="Kubasova T."/>
            <person name="Cizek A."/>
            <person name="Rychlik I."/>
        </authorList>
    </citation>
    <scope>NUCLEOTIDE SEQUENCE [LARGE SCALE GENOMIC DNA]</scope>
    <source>
        <strain evidence="6">An179</strain>
    </source>
</reference>
<organism evidence="5 6">
    <name type="scientific">Butyricicoccus pullicaecorum</name>
    <dbReference type="NCBI Taxonomy" id="501571"/>
    <lineage>
        <taxon>Bacteria</taxon>
        <taxon>Bacillati</taxon>
        <taxon>Bacillota</taxon>
        <taxon>Clostridia</taxon>
        <taxon>Eubacteriales</taxon>
        <taxon>Butyricicoccaceae</taxon>
        <taxon>Butyricicoccus</taxon>
    </lineage>
</organism>
<evidence type="ECO:0000256" key="3">
    <source>
        <dbReference type="ARBA" id="ARBA00022840"/>
    </source>
</evidence>
<dbReference type="PANTHER" id="PTHR43875">
    <property type="entry name" value="MALTODEXTRIN IMPORT ATP-BINDING PROTEIN MSMX"/>
    <property type="match status" value="1"/>
</dbReference>
<dbReference type="InterPro" id="IPR017871">
    <property type="entry name" value="ABC_transporter-like_CS"/>
</dbReference>
<comment type="caution">
    <text evidence="5">The sequence shown here is derived from an EMBL/GenBank/DDBJ whole genome shotgun (WGS) entry which is preliminary data.</text>
</comment>
<evidence type="ECO:0000256" key="2">
    <source>
        <dbReference type="ARBA" id="ARBA00022741"/>
    </source>
</evidence>
<sequence length="365" mass="40945">MASITFTHVNKTYPGNVETIPDLNLEIKDKEFVILVGPSGCGKSTTLRMIAGLEEITRGELRIGDRVVNDVPPKDRDIAMVFQNYALYPHMTVYKNIAFGLQLRKMSKEEIDKKVHEAARILDLEHLLDRKPKALSGGQRQRVALGRAMVRDPAVFLLDEPLSNLDAKLRTSMRTEISKLHRKLNTTFVYVTHDQTEAMTMGDRICVMKDGIIQQFDTPQMLYDFPCNLFVAGFIGSPQMNFIHATIAKSDNGLTANFDKFALPLGEEKSKALADYIGKEVIIGIRPEDFVEAGMQPKEETITAKVELAELMGAETNLYMDCAGSKLIVRMPASVRPEEQQPYTVAVKVNKIHVFDKDTEQAICH</sequence>
<dbReference type="InterPro" id="IPR003439">
    <property type="entry name" value="ABC_transporter-like_ATP-bd"/>
</dbReference>
<dbReference type="SUPFAM" id="SSF52540">
    <property type="entry name" value="P-loop containing nucleoside triphosphate hydrolases"/>
    <property type="match status" value="1"/>
</dbReference>
<dbReference type="InterPro" id="IPR003593">
    <property type="entry name" value="AAA+_ATPase"/>
</dbReference>
<dbReference type="Gene3D" id="2.40.50.100">
    <property type="match status" value="1"/>
</dbReference>
<protein>
    <submittedName>
        <fullName evidence="5">Sugar ABC transporter ATP-binding protein</fullName>
    </submittedName>
</protein>
<dbReference type="SUPFAM" id="SSF50331">
    <property type="entry name" value="MOP-like"/>
    <property type="match status" value="1"/>
</dbReference>
<dbReference type="CDD" id="cd03301">
    <property type="entry name" value="ABC_MalK_N"/>
    <property type="match status" value="1"/>
</dbReference>
<dbReference type="Pfam" id="PF00005">
    <property type="entry name" value="ABC_tran"/>
    <property type="match status" value="1"/>
</dbReference>
<evidence type="ECO:0000313" key="6">
    <source>
        <dbReference type="Proteomes" id="UP000195326"/>
    </source>
</evidence>
<dbReference type="InterPro" id="IPR012340">
    <property type="entry name" value="NA-bd_OB-fold"/>
</dbReference>
<dbReference type="Proteomes" id="UP000195326">
    <property type="component" value="Unassembled WGS sequence"/>
</dbReference>
<feature type="domain" description="ABC transporter" evidence="4">
    <location>
        <begin position="4"/>
        <end position="235"/>
    </location>
</feature>
<dbReference type="InterPro" id="IPR015855">
    <property type="entry name" value="ABC_transpr_MalK-like"/>
</dbReference>
<dbReference type="PROSITE" id="PS50893">
    <property type="entry name" value="ABC_TRANSPORTER_2"/>
    <property type="match status" value="1"/>
</dbReference>
<dbReference type="PROSITE" id="PS00211">
    <property type="entry name" value="ABC_TRANSPORTER_1"/>
    <property type="match status" value="1"/>
</dbReference>
<name>A0A1Y4LQZ6_9FIRM</name>
<dbReference type="Pfam" id="PF17912">
    <property type="entry name" value="OB_MalK"/>
    <property type="match status" value="1"/>
</dbReference>
<dbReference type="GO" id="GO:0005524">
    <property type="term" value="F:ATP binding"/>
    <property type="evidence" value="ECO:0007669"/>
    <property type="project" value="UniProtKB-KW"/>
</dbReference>
<keyword evidence="3 5" id="KW-0067">ATP-binding</keyword>
<dbReference type="GO" id="GO:0140359">
    <property type="term" value="F:ABC-type transporter activity"/>
    <property type="evidence" value="ECO:0007669"/>
    <property type="project" value="InterPro"/>
</dbReference>
<evidence type="ECO:0000313" key="5">
    <source>
        <dbReference type="EMBL" id="OUP59094.1"/>
    </source>
</evidence>